<dbReference type="Gene3D" id="2.130.10.130">
    <property type="entry name" value="Integrin alpha, N-terminal"/>
    <property type="match status" value="1"/>
</dbReference>
<comment type="caution">
    <text evidence="3">The sequence shown here is derived from an EMBL/GenBank/DDBJ whole genome shotgun (WGS) entry which is preliminary data.</text>
</comment>
<evidence type="ECO:0000313" key="4">
    <source>
        <dbReference type="Proteomes" id="UP000316598"/>
    </source>
</evidence>
<dbReference type="InterPro" id="IPR028994">
    <property type="entry name" value="Integrin_alpha_N"/>
</dbReference>
<evidence type="ECO:0000256" key="2">
    <source>
        <dbReference type="SAM" id="Phobius"/>
    </source>
</evidence>
<sequence>MEIFFARASIHKIDRSHFASLFLALHVFIAPLLFIALLLGIQSHSTVAAVEANSAALDTRAPTSDVAITTFCGACHVFPQPESFPVSRWRDEVEQGFRIYGDSGRNDLVPSDVEATVAWFERHAKPDYDFSGTAMPSQPDRLFKQIKMAPEPSNVFGCVTHIRSLAPANFLKTDTLMGLVWKTSFDGKNFQREVIGEAADPAHAEPTDLDGDGKVDYVVADLGSFNPAETFRGSLWWFHETPTGWQRIALRLGMSRVCDVRPLDYDGDGDQDLVVAEFGFRFVGSIHLLTNQGLKNGVPQFDWKVIDDRNGAVHVPVVDINQDGKPDIVTLVAQEHEAIEVHLNSGDSTMVRKQIYQAPDPSYGSSGIDIADMDGDGDLDILYTNGDTMDDALGKPFHGIHWLENTGEYPFKHHSIMNMPGVYRAVAGDIDLDGDMDIAAVALLSQPFMDTCPDVQFDGIVWLEQDAGKFSKHIIESDRCDWGSCVLNDVDDDGDLDLISGHFPSDSQITRPITVHRNQTKP</sequence>
<dbReference type="Proteomes" id="UP000316598">
    <property type="component" value="Unassembled WGS sequence"/>
</dbReference>
<dbReference type="AlphaFoldDB" id="A0A5C5WKD0"/>
<keyword evidence="4" id="KW-1185">Reference proteome</keyword>
<evidence type="ECO:0000256" key="1">
    <source>
        <dbReference type="ARBA" id="ARBA00022729"/>
    </source>
</evidence>
<gene>
    <name evidence="3" type="ORF">Pla22_32140</name>
</gene>
<feature type="transmembrane region" description="Helical" evidence="2">
    <location>
        <begin position="21"/>
        <end position="41"/>
    </location>
</feature>
<dbReference type="InterPro" id="IPR013517">
    <property type="entry name" value="FG-GAP"/>
</dbReference>
<dbReference type="EMBL" id="SJPI01000002">
    <property type="protein sequence ID" value="TWT50471.1"/>
    <property type="molecule type" value="Genomic_DNA"/>
</dbReference>
<keyword evidence="2" id="KW-1133">Transmembrane helix</keyword>
<keyword evidence="1" id="KW-0732">Signal</keyword>
<protein>
    <submittedName>
        <fullName evidence="3">FG-GAP repeat protein</fullName>
    </submittedName>
</protein>
<organism evidence="3 4">
    <name type="scientific">Rubripirellula amarantea</name>
    <dbReference type="NCBI Taxonomy" id="2527999"/>
    <lineage>
        <taxon>Bacteria</taxon>
        <taxon>Pseudomonadati</taxon>
        <taxon>Planctomycetota</taxon>
        <taxon>Planctomycetia</taxon>
        <taxon>Pirellulales</taxon>
        <taxon>Pirellulaceae</taxon>
        <taxon>Rubripirellula</taxon>
    </lineage>
</organism>
<keyword evidence="2" id="KW-0472">Membrane</keyword>
<dbReference type="Pfam" id="PF13517">
    <property type="entry name" value="FG-GAP_3"/>
    <property type="match status" value="2"/>
</dbReference>
<reference evidence="3 4" key="1">
    <citation type="submission" date="2019-02" db="EMBL/GenBank/DDBJ databases">
        <title>Deep-cultivation of Planctomycetes and their phenomic and genomic characterization uncovers novel biology.</title>
        <authorList>
            <person name="Wiegand S."/>
            <person name="Jogler M."/>
            <person name="Boedeker C."/>
            <person name="Pinto D."/>
            <person name="Vollmers J."/>
            <person name="Rivas-Marin E."/>
            <person name="Kohn T."/>
            <person name="Peeters S.H."/>
            <person name="Heuer A."/>
            <person name="Rast P."/>
            <person name="Oberbeckmann S."/>
            <person name="Bunk B."/>
            <person name="Jeske O."/>
            <person name="Meyerdierks A."/>
            <person name="Storesund J.E."/>
            <person name="Kallscheuer N."/>
            <person name="Luecker S."/>
            <person name="Lage O.M."/>
            <person name="Pohl T."/>
            <person name="Merkel B.J."/>
            <person name="Hornburger P."/>
            <person name="Mueller R.-W."/>
            <person name="Bruemmer F."/>
            <person name="Labrenz M."/>
            <person name="Spormann A.M."/>
            <person name="Op Den Camp H."/>
            <person name="Overmann J."/>
            <person name="Amann R."/>
            <person name="Jetten M.S.M."/>
            <person name="Mascher T."/>
            <person name="Medema M.H."/>
            <person name="Devos D.P."/>
            <person name="Kaster A.-K."/>
            <person name="Ovreas L."/>
            <person name="Rohde M."/>
            <person name="Galperin M.Y."/>
            <person name="Jogler C."/>
        </authorList>
    </citation>
    <scope>NUCLEOTIDE SEQUENCE [LARGE SCALE GENOMIC DNA]</scope>
    <source>
        <strain evidence="3 4">Pla22</strain>
    </source>
</reference>
<accession>A0A5C5WKD0</accession>
<evidence type="ECO:0000313" key="3">
    <source>
        <dbReference type="EMBL" id="TWT50471.1"/>
    </source>
</evidence>
<name>A0A5C5WKD0_9BACT</name>
<dbReference type="PANTHER" id="PTHR46580">
    <property type="entry name" value="SENSOR KINASE-RELATED"/>
    <property type="match status" value="1"/>
</dbReference>
<keyword evidence="2" id="KW-0812">Transmembrane</keyword>
<proteinExistence type="predicted"/>
<dbReference type="SUPFAM" id="SSF69318">
    <property type="entry name" value="Integrin alpha N-terminal domain"/>
    <property type="match status" value="1"/>
</dbReference>